<dbReference type="Proteomes" id="UP000040453">
    <property type="component" value="Unassembled WGS sequence"/>
</dbReference>
<evidence type="ECO:0000313" key="5">
    <source>
        <dbReference type="Proteomes" id="UP000040453"/>
    </source>
</evidence>
<feature type="domain" description="Isochorismatase-like" evidence="3">
    <location>
        <begin position="3"/>
        <end position="140"/>
    </location>
</feature>
<organism evidence="4 5">
    <name type="scientific">Oceanobacillus oncorhynchi</name>
    <dbReference type="NCBI Taxonomy" id="545501"/>
    <lineage>
        <taxon>Bacteria</taxon>
        <taxon>Bacillati</taxon>
        <taxon>Bacillota</taxon>
        <taxon>Bacilli</taxon>
        <taxon>Bacillales</taxon>
        <taxon>Bacillaceae</taxon>
        <taxon>Oceanobacillus</taxon>
    </lineage>
</organism>
<dbReference type="EMBL" id="CDGG01000001">
    <property type="protein sequence ID" value="CEI83115.1"/>
    <property type="molecule type" value="Genomic_DNA"/>
</dbReference>
<dbReference type="PANTHER" id="PTHR43540">
    <property type="entry name" value="PEROXYUREIDOACRYLATE/UREIDOACRYLATE AMIDOHYDROLASE-RELATED"/>
    <property type="match status" value="1"/>
</dbReference>
<name>A0A0A1MCL9_9BACI</name>
<dbReference type="PANTHER" id="PTHR43540:SF6">
    <property type="entry name" value="ISOCHORISMATASE-LIKE DOMAIN-CONTAINING PROTEIN"/>
    <property type="match status" value="1"/>
</dbReference>
<dbReference type="Gene3D" id="3.40.50.850">
    <property type="entry name" value="Isochorismatase-like"/>
    <property type="match status" value="1"/>
</dbReference>
<accession>A0A0A1MCL9</accession>
<dbReference type="AlphaFoldDB" id="A0A0A1MCL9"/>
<evidence type="ECO:0000256" key="1">
    <source>
        <dbReference type="ARBA" id="ARBA00006336"/>
    </source>
</evidence>
<comment type="similarity">
    <text evidence="1">Belongs to the isochorismatase family.</text>
</comment>
<dbReference type="RefSeq" id="WP_042533342.1">
    <property type="nucleotide sequence ID" value="NZ_CDGG01000001.1"/>
</dbReference>
<dbReference type="InterPro" id="IPR036380">
    <property type="entry name" value="Isochorismatase-like_sf"/>
</dbReference>
<sequence>MKAVLAIDMQKELINEQYSLGQRVKNMETVLKDFSNQNFPVFFIQHTSENREDPFYIEGKGAEIYPSFKKYATEIIQKETPSAFYQTDLLEKCQKYKVDELVIIGLNTEFCCLFTAIAAYDRGFKVVFVEDATATVNNGEVYEMSDLDIPDFIGTVLHWSGSIEVLDMEEYKFWIQT</sequence>
<evidence type="ECO:0000256" key="2">
    <source>
        <dbReference type="ARBA" id="ARBA00022801"/>
    </source>
</evidence>
<evidence type="ECO:0000313" key="4">
    <source>
        <dbReference type="EMBL" id="CEI83115.1"/>
    </source>
</evidence>
<protein>
    <submittedName>
        <fullName evidence="4">Isochorismatase</fullName>
    </submittedName>
</protein>
<dbReference type="InterPro" id="IPR000868">
    <property type="entry name" value="Isochorismatase-like_dom"/>
</dbReference>
<dbReference type="InterPro" id="IPR050272">
    <property type="entry name" value="Isochorismatase-like_hydrls"/>
</dbReference>
<proteinExistence type="inferred from homology"/>
<gene>
    <name evidence="4" type="primary">dhbB</name>
    <name evidence="4" type="ORF">BN997_03006</name>
</gene>
<dbReference type="OrthoDB" id="9785724at2"/>
<dbReference type="SUPFAM" id="SSF52499">
    <property type="entry name" value="Isochorismatase-like hydrolases"/>
    <property type="match status" value="1"/>
</dbReference>
<keyword evidence="5" id="KW-1185">Reference proteome</keyword>
<reference evidence="4 5" key="1">
    <citation type="submission" date="2014-11" db="EMBL/GenBank/DDBJ databases">
        <authorList>
            <person name="Urmite Genomes Urmite Genomes"/>
        </authorList>
    </citation>
    <scope>NUCLEOTIDE SEQUENCE [LARGE SCALE GENOMIC DNA]</scope>
    <source>
        <strain evidence="4 5">Oc5</strain>
    </source>
</reference>
<dbReference type="STRING" id="545501.BN997_03006"/>
<dbReference type="GO" id="GO:0016787">
    <property type="term" value="F:hydrolase activity"/>
    <property type="evidence" value="ECO:0007669"/>
    <property type="project" value="UniProtKB-KW"/>
</dbReference>
<evidence type="ECO:0000259" key="3">
    <source>
        <dbReference type="Pfam" id="PF00857"/>
    </source>
</evidence>
<keyword evidence="2" id="KW-0378">Hydrolase</keyword>
<dbReference type="Pfam" id="PF00857">
    <property type="entry name" value="Isochorismatase"/>
    <property type="match status" value="1"/>
</dbReference>